<sequence length="73" mass="7777">MTSSAVSQACGETRSPLPLSAPDNQDDEYLWRDSQPTPSPLPTIKMTSSAVSQACGETRSPLPLSAPDNQDDE</sequence>
<evidence type="ECO:0000313" key="2">
    <source>
        <dbReference type="EMBL" id="KAK2963677.1"/>
    </source>
</evidence>
<comment type="caution">
    <text evidence="2">The sequence shown here is derived from an EMBL/GenBank/DDBJ whole genome shotgun (WGS) entry which is preliminary data.</text>
</comment>
<organism evidence="2 3">
    <name type="scientific">Blattamonas nauphoetae</name>
    <dbReference type="NCBI Taxonomy" id="2049346"/>
    <lineage>
        <taxon>Eukaryota</taxon>
        <taxon>Metamonada</taxon>
        <taxon>Preaxostyla</taxon>
        <taxon>Oxymonadida</taxon>
        <taxon>Blattamonas</taxon>
    </lineage>
</organism>
<reference evidence="2 3" key="1">
    <citation type="journal article" date="2022" name="bioRxiv">
        <title>Genomics of Preaxostyla Flagellates Illuminates Evolutionary Transitions and the Path Towards Mitochondrial Loss.</title>
        <authorList>
            <person name="Novak L.V.F."/>
            <person name="Treitli S.C."/>
            <person name="Pyrih J."/>
            <person name="Halakuc P."/>
            <person name="Pipaliya S.V."/>
            <person name="Vacek V."/>
            <person name="Brzon O."/>
            <person name="Soukal P."/>
            <person name="Eme L."/>
            <person name="Dacks J.B."/>
            <person name="Karnkowska A."/>
            <person name="Elias M."/>
            <person name="Hampl V."/>
        </authorList>
    </citation>
    <scope>NUCLEOTIDE SEQUENCE [LARGE SCALE GENOMIC DNA]</scope>
    <source>
        <strain evidence="2">NAU3</strain>
        <tissue evidence="2">Gut</tissue>
    </source>
</reference>
<name>A0ABQ9YIT9_9EUKA</name>
<evidence type="ECO:0000256" key="1">
    <source>
        <dbReference type="SAM" id="MobiDB-lite"/>
    </source>
</evidence>
<keyword evidence="3" id="KW-1185">Reference proteome</keyword>
<feature type="region of interest" description="Disordered" evidence="1">
    <location>
        <begin position="1"/>
        <end position="73"/>
    </location>
</feature>
<gene>
    <name evidence="2" type="ORF">BLNAU_1242</name>
</gene>
<protein>
    <submittedName>
        <fullName evidence="2">Uncharacterized protein</fullName>
    </submittedName>
</protein>
<proteinExistence type="predicted"/>
<accession>A0ABQ9YIT9</accession>
<evidence type="ECO:0000313" key="3">
    <source>
        <dbReference type="Proteomes" id="UP001281761"/>
    </source>
</evidence>
<dbReference type="EMBL" id="JARBJD010000005">
    <property type="protein sequence ID" value="KAK2963677.1"/>
    <property type="molecule type" value="Genomic_DNA"/>
</dbReference>
<dbReference type="Proteomes" id="UP001281761">
    <property type="component" value="Unassembled WGS sequence"/>
</dbReference>